<sequence>MQLTPVGKKLVARLDAHWAATVVSIEQLEEEIGHPLRRVLEDTARARAQQGCSQRLGRIKQRLIVEGSTHD</sequence>
<dbReference type="RefSeq" id="WP_187806657.1">
    <property type="nucleotide sequence ID" value="NZ_LZEU01000001.1"/>
</dbReference>
<keyword evidence="2" id="KW-1185">Reference proteome</keyword>
<organism evidence="1 2">
    <name type="scientific">Aquipseudomonas alcaligenes</name>
    <name type="common">Pseudomonas alcaligenes</name>
    <dbReference type="NCBI Taxonomy" id="43263"/>
    <lineage>
        <taxon>Bacteria</taxon>
        <taxon>Pseudomonadati</taxon>
        <taxon>Pseudomonadota</taxon>
        <taxon>Gammaproteobacteria</taxon>
        <taxon>Pseudomonadales</taxon>
        <taxon>Pseudomonadaceae</taxon>
        <taxon>Aquipseudomonas</taxon>
    </lineage>
</organism>
<evidence type="ECO:0008006" key="3">
    <source>
        <dbReference type="Google" id="ProtNLM"/>
    </source>
</evidence>
<accession>A0ABR7S0Z5</accession>
<gene>
    <name evidence="1" type="ORF">A9179_13250</name>
</gene>
<comment type="caution">
    <text evidence="1">The sequence shown here is derived from an EMBL/GenBank/DDBJ whole genome shotgun (WGS) entry which is preliminary data.</text>
</comment>
<proteinExistence type="predicted"/>
<reference evidence="1 2" key="1">
    <citation type="submission" date="2016-06" db="EMBL/GenBank/DDBJ databases">
        <authorList>
            <person name="Ramos C."/>
            <person name="Pintado A."/>
            <person name="Crespo-Gomez J.I."/>
        </authorList>
    </citation>
    <scope>NUCLEOTIDE SEQUENCE [LARGE SCALE GENOMIC DNA]</scope>
    <source>
        <strain evidence="1 2">AVO110</strain>
    </source>
</reference>
<evidence type="ECO:0000313" key="2">
    <source>
        <dbReference type="Proteomes" id="UP000744555"/>
    </source>
</evidence>
<protein>
    <recommendedName>
        <fullName evidence="3">MarR family transcriptional regulator</fullName>
    </recommendedName>
</protein>
<evidence type="ECO:0000313" key="1">
    <source>
        <dbReference type="EMBL" id="MBC9251245.1"/>
    </source>
</evidence>
<dbReference type="Proteomes" id="UP000744555">
    <property type="component" value="Unassembled WGS sequence"/>
</dbReference>
<dbReference type="EMBL" id="LZEU01000001">
    <property type="protein sequence ID" value="MBC9251245.1"/>
    <property type="molecule type" value="Genomic_DNA"/>
</dbReference>
<name>A0ABR7S0Z5_AQUAC</name>